<name>A0A6D2KG28_9BRAS</name>
<organism evidence="3 5">
    <name type="scientific">Microthlaspi erraticum</name>
    <dbReference type="NCBI Taxonomy" id="1685480"/>
    <lineage>
        <taxon>Eukaryota</taxon>
        <taxon>Viridiplantae</taxon>
        <taxon>Streptophyta</taxon>
        <taxon>Embryophyta</taxon>
        <taxon>Tracheophyta</taxon>
        <taxon>Spermatophyta</taxon>
        <taxon>Magnoliopsida</taxon>
        <taxon>eudicotyledons</taxon>
        <taxon>Gunneridae</taxon>
        <taxon>Pentapetalae</taxon>
        <taxon>rosids</taxon>
        <taxon>malvids</taxon>
        <taxon>Brassicales</taxon>
        <taxon>Brassicaceae</taxon>
        <taxon>Coluteocarpeae</taxon>
        <taxon>Microthlaspi</taxon>
    </lineage>
</organism>
<dbReference type="GO" id="GO:0005737">
    <property type="term" value="C:cytoplasm"/>
    <property type="evidence" value="ECO:0007669"/>
    <property type="project" value="TreeGrafter"/>
</dbReference>
<keyword evidence="5" id="KW-1185">Reference proteome</keyword>
<proteinExistence type="predicted"/>
<feature type="coiled-coil region" evidence="1">
    <location>
        <begin position="55"/>
        <end position="89"/>
    </location>
</feature>
<dbReference type="InterPro" id="IPR039762">
    <property type="entry name" value="Nmd2/UPF2"/>
</dbReference>
<dbReference type="OrthoDB" id="27832at2759"/>
<dbReference type="EMBL" id="CACVBM020001496">
    <property type="protein sequence ID" value="CAA7052017.1"/>
    <property type="molecule type" value="Genomic_DNA"/>
</dbReference>
<evidence type="ECO:0000313" key="4">
    <source>
        <dbReference type="EMBL" id="CAA7052087.1"/>
    </source>
</evidence>
<dbReference type="EMBL" id="CACVBM020001496">
    <property type="protein sequence ID" value="CAA7052087.1"/>
    <property type="molecule type" value="Genomic_DNA"/>
</dbReference>
<keyword evidence="1" id="KW-0175">Coiled coil</keyword>
<dbReference type="Gene3D" id="1.25.40.180">
    <property type="match status" value="1"/>
</dbReference>
<dbReference type="PANTHER" id="PTHR12839:SF7">
    <property type="entry name" value="REGULATOR OF NONSENSE TRANSCRIPTS 2"/>
    <property type="match status" value="1"/>
</dbReference>
<dbReference type="GO" id="GO:0035145">
    <property type="term" value="C:exon-exon junction complex"/>
    <property type="evidence" value="ECO:0007669"/>
    <property type="project" value="TreeGrafter"/>
</dbReference>
<dbReference type="PANTHER" id="PTHR12839">
    <property type="entry name" value="NONSENSE-MEDIATED MRNA DECAY PROTEIN 2 UP-FRAMESHIFT SUPPRESSOR 2"/>
    <property type="match status" value="1"/>
</dbReference>
<feature type="region of interest" description="Disordered" evidence="2">
    <location>
        <begin position="115"/>
        <end position="149"/>
    </location>
</feature>
<dbReference type="GO" id="GO:0000184">
    <property type="term" value="P:nuclear-transcribed mRNA catabolic process, nonsense-mediated decay"/>
    <property type="evidence" value="ECO:0007669"/>
    <property type="project" value="InterPro"/>
</dbReference>
<evidence type="ECO:0000256" key="1">
    <source>
        <dbReference type="SAM" id="Coils"/>
    </source>
</evidence>
<dbReference type="Proteomes" id="UP000467841">
    <property type="component" value="Unassembled WGS sequence"/>
</dbReference>
<evidence type="ECO:0000256" key="2">
    <source>
        <dbReference type="SAM" id="MobiDB-lite"/>
    </source>
</evidence>
<protein>
    <submittedName>
        <fullName evidence="3">Uncharacterized protein</fullName>
    </submittedName>
</protein>
<dbReference type="AlphaFoldDB" id="A0A6D2KG28"/>
<accession>A0A6D2KG28</accession>
<evidence type="ECO:0000313" key="3">
    <source>
        <dbReference type="EMBL" id="CAA7052017.1"/>
    </source>
</evidence>
<reference evidence="3 5" key="1">
    <citation type="submission" date="2020-01" db="EMBL/GenBank/DDBJ databases">
        <authorList>
            <person name="Mishra B."/>
        </authorList>
    </citation>
    <scope>NUCLEOTIDE SEQUENCE [LARGE SCALE GENOMIC DNA]</scope>
</reference>
<sequence>MKDRDTTQTNLTLLSSFARQGRVFLGLPISGHDEDGLEVTAEQKKNFKKAFNTYYDALTDVLQSEHKSLQQMEKENSKLVNAKGELSEDSASSYEKLRKSYAHLYRNISSLAESLDMQPPAMPEDGTTRLTAGDEPSSSAAVKDTSVPEPIWDDEDTRTFYECLTDLRSALIYVPKKQRYGKMSSLEVA</sequence>
<gene>
    <name evidence="3" type="ORF">MERR_LOCUS39252</name>
    <name evidence="4" type="ORF">MERR_LOCUS39322</name>
</gene>
<evidence type="ECO:0000313" key="5">
    <source>
        <dbReference type="Proteomes" id="UP000467841"/>
    </source>
</evidence>